<dbReference type="AlphaFoldDB" id="A0A4Y7KEU4"/>
<proteinExistence type="predicted"/>
<evidence type="ECO:0000256" key="1">
    <source>
        <dbReference type="SAM" id="MobiDB-lite"/>
    </source>
</evidence>
<dbReference type="Gramene" id="RZC70860">
    <property type="protein sequence ID" value="RZC70860"/>
    <property type="gene ID" value="C5167_034018"/>
</dbReference>
<evidence type="ECO:0000313" key="3">
    <source>
        <dbReference type="Proteomes" id="UP000316621"/>
    </source>
</evidence>
<name>A0A4Y7KEU4_PAPSO</name>
<dbReference type="Proteomes" id="UP000316621">
    <property type="component" value="Chromosome 7"/>
</dbReference>
<gene>
    <name evidence="2" type="ORF">C5167_034018</name>
</gene>
<protein>
    <submittedName>
        <fullName evidence="2">Uncharacterized protein</fullName>
    </submittedName>
</protein>
<keyword evidence="3" id="KW-1185">Reference proteome</keyword>
<organism evidence="2 3">
    <name type="scientific">Papaver somniferum</name>
    <name type="common">Opium poppy</name>
    <dbReference type="NCBI Taxonomy" id="3469"/>
    <lineage>
        <taxon>Eukaryota</taxon>
        <taxon>Viridiplantae</taxon>
        <taxon>Streptophyta</taxon>
        <taxon>Embryophyta</taxon>
        <taxon>Tracheophyta</taxon>
        <taxon>Spermatophyta</taxon>
        <taxon>Magnoliopsida</taxon>
        <taxon>Ranunculales</taxon>
        <taxon>Papaveraceae</taxon>
        <taxon>Papaveroideae</taxon>
        <taxon>Papaver</taxon>
    </lineage>
</organism>
<accession>A0A4Y7KEU4</accession>
<reference evidence="2 3" key="1">
    <citation type="journal article" date="2018" name="Science">
        <title>The opium poppy genome and morphinan production.</title>
        <authorList>
            <person name="Guo L."/>
            <person name="Winzer T."/>
            <person name="Yang X."/>
            <person name="Li Y."/>
            <person name="Ning Z."/>
            <person name="He Z."/>
            <person name="Teodor R."/>
            <person name="Lu Y."/>
            <person name="Bowser T.A."/>
            <person name="Graham I.A."/>
            <person name="Ye K."/>
        </authorList>
    </citation>
    <scope>NUCLEOTIDE SEQUENCE [LARGE SCALE GENOMIC DNA]</scope>
    <source>
        <strain evidence="3">cv. HN1</strain>
        <tissue evidence="2">Leaves</tissue>
    </source>
</reference>
<feature type="compositionally biased region" description="Basic and acidic residues" evidence="1">
    <location>
        <begin position="49"/>
        <end position="58"/>
    </location>
</feature>
<sequence length="91" mass="10193">MENGMETLILYSPSETAQQVQNKNSNFGSEKLQLVNFFSGEAKSSHTKSNRDGARQGEPDLYQIKSGRGEVKPSFTKSNRDEARRNRATPN</sequence>
<feature type="region of interest" description="Disordered" evidence="1">
    <location>
        <begin position="41"/>
        <end position="91"/>
    </location>
</feature>
<evidence type="ECO:0000313" key="2">
    <source>
        <dbReference type="EMBL" id="RZC70860.1"/>
    </source>
</evidence>
<dbReference type="EMBL" id="CM010721">
    <property type="protein sequence ID" value="RZC70860.1"/>
    <property type="molecule type" value="Genomic_DNA"/>
</dbReference>